<proteinExistence type="predicted"/>
<evidence type="ECO:0000313" key="1">
    <source>
        <dbReference type="EMBL" id="WEE24950.1"/>
    </source>
</evidence>
<protein>
    <submittedName>
        <fullName evidence="1">Uncharacterized protein</fullName>
    </submittedName>
</protein>
<reference evidence="1" key="1">
    <citation type="submission" date="2023-02" db="EMBL/GenBank/DDBJ databases">
        <title>The sequence of Aeromonas hydrophila K533.</title>
        <authorList>
            <person name="Luo X."/>
        </authorList>
    </citation>
    <scope>NUCLEOTIDE SEQUENCE</scope>
    <source>
        <strain evidence="1">K533</strain>
    </source>
</reference>
<name>A0AAX3P471_AERHY</name>
<evidence type="ECO:0000313" key="2">
    <source>
        <dbReference type="Proteomes" id="UP001214666"/>
    </source>
</evidence>
<gene>
    <name evidence="1" type="ORF">PY771_14865</name>
</gene>
<sequence>MPNTLRDKIITLQLRDEIFSDYVWYSVCEINDVPSERTPCRTELERQLTTLVNMPPCQHFISQHPIKCSDSYGLNRLIEIIKNEFNEKCLTKEDYIWLNEKDNRTIFYIWRQLEHLISKPLDDNQCYDDFELTFMPASNINNAKQITGMGNIVIEEATKQKIVCLINRLKVSKSDKARINNAIKDDARRVIINKKLVNWFEKYRDTKTEWLCEYLYRKNLGYRSLTLPNSKHLTDDIISFFDVLYSFNEDKSNFIFVTMKKAWDQCKYRENNKEKKQYSINMRNDIGKILDELSRAKGENKNAIVEALIRAEYDEITKTRT</sequence>
<organism evidence="1 2">
    <name type="scientific">Aeromonas hydrophila</name>
    <dbReference type="NCBI Taxonomy" id="644"/>
    <lineage>
        <taxon>Bacteria</taxon>
        <taxon>Pseudomonadati</taxon>
        <taxon>Pseudomonadota</taxon>
        <taxon>Gammaproteobacteria</taxon>
        <taxon>Aeromonadales</taxon>
        <taxon>Aeromonadaceae</taxon>
        <taxon>Aeromonas</taxon>
    </lineage>
</organism>
<dbReference type="Proteomes" id="UP001214666">
    <property type="component" value="Chromosome"/>
</dbReference>
<dbReference type="AlphaFoldDB" id="A0AAX3P471"/>
<accession>A0AAX3P471</accession>
<dbReference type="RefSeq" id="WP_127904512.1">
    <property type="nucleotide sequence ID" value="NZ_CP118942.1"/>
</dbReference>
<dbReference type="EMBL" id="CP118942">
    <property type="protein sequence ID" value="WEE24950.1"/>
    <property type="molecule type" value="Genomic_DNA"/>
</dbReference>